<evidence type="ECO:0000313" key="3">
    <source>
        <dbReference type="EMBL" id="CAF0762226.1"/>
    </source>
</evidence>
<feature type="region of interest" description="Disordered" evidence="1">
    <location>
        <begin position="83"/>
        <end position="153"/>
    </location>
</feature>
<dbReference type="GO" id="GO:0005737">
    <property type="term" value="C:cytoplasm"/>
    <property type="evidence" value="ECO:0007669"/>
    <property type="project" value="UniProtKB-ARBA"/>
</dbReference>
<keyword evidence="6" id="KW-1185">Reference proteome</keyword>
<dbReference type="AlphaFoldDB" id="A0A813Q5D9"/>
<dbReference type="PANTHER" id="PTHR19308">
    <property type="entry name" value="PHOSPHATIDYLCHOLINE TRANSFER PROTEIN"/>
    <property type="match status" value="1"/>
</dbReference>
<dbReference type="Pfam" id="PF01852">
    <property type="entry name" value="START"/>
    <property type="match status" value="1"/>
</dbReference>
<dbReference type="Proteomes" id="UP000663854">
    <property type="component" value="Unassembled WGS sequence"/>
</dbReference>
<dbReference type="PROSITE" id="PS50848">
    <property type="entry name" value="START"/>
    <property type="match status" value="1"/>
</dbReference>
<dbReference type="EMBL" id="CAJNOL010000119">
    <property type="protein sequence ID" value="CAF0861940.1"/>
    <property type="molecule type" value="Genomic_DNA"/>
</dbReference>
<evidence type="ECO:0000313" key="6">
    <source>
        <dbReference type="Proteomes" id="UP000663870"/>
    </source>
</evidence>
<evidence type="ECO:0000313" key="4">
    <source>
        <dbReference type="EMBL" id="CAF0861940.1"/>
    </source>
</evidence>
<dbReference type="GO" id="GO:0008289">
    <property type="term" value="F:lipid binding"/>
    <property type="evidence" value="ECO:0007669"/>
    <property type="project" value="InterPro"/>
</dbReference>
<gene>
    <name evidence="4" type="ORF">JXQ802_LOCUS7233</name>
    <name evidence="3" type="ORF">PYM288_LOCUS2657</name>
</gene>
<proteinExistence type="predicted"/>
<dbReference type="InterPro" id="IPR002913">
    <property type="entry name" value="START_lipid-bd_dom"/>
</dbReference>
<comment type="caution">
    <text evidence="3">The sequence shown here is derived from an EMBL/GenBank/DDBJ whole genome shotgun (WGS) entry which is preliminary data.</text>
</comment>
<accession>A0A813Q5D9</accession>
<dbReference type="GO" id="GO:0035621">
    <property type="term" value="P:ER to Golgi ceramide transport"/>
    <property type="evidence" value="ECO:0007669"/>
    <property type="project" value="TreeGrafter"/>
</dbReference>
<dbReference type="EMBL" id="CAJNOH010000018">
    <property type="protein sequence ID" value="CAF0762226.1"/>
    <property type="molecule type" value="Genomic_DNA"/>
</dbReference>
<dbReference type="SMART" id="SM00234">
    <property type="entry name" value="START"/>
    <property type="match status" value="1"/>
</dbReference>
<organism evidence="3 5">
    <name type="scientific">Rotaria sordida</name>
    <dbReference type="NCBI Taxonomy" id="392033"/>
    <lineage>
        <taxon>Eukaryota</taxon>
        <taxon>Metazoa</taxon>
        <taxon>Spiralia</taxon>
        <taxon>Gnathifera</taxon>
        <taxon>Rotifera</taxon>
        <taxon>Eurotatoria</taxon>
        <taxon>Bdelloidea</taxon>
        <taxon>Philodinida</taxon>
        <taxon>Philodinidae</taxon>
        <taxon>Rotaria</taxon>
    </lineage>
</organism>
<feature type="domain" description="START" evidence="2">
    <location>
        <begin position="199"/>
        <end position="401"/>
    </location>
</feature>
<dbReference type="Proteomes" id="UP000663870">
    <property type="component" value="Unassembled WGS sequence"/>
</dbReference>
<feature type="compositionally biased region" description="Polar residues" evidence="1">
    <location>
        <begin position="142"/>
        <end position="153"/>
    </location>
</feature>
<sequence>MKPIKKNFHIPPSYTFTSNCSNPATVISLASFVSSCSSPLNHVGGLRPSYQQRKFLSTSNASTTSSSSSSSAFSIAAIHITDDGNFETPPSTNNSSNDCFEMNPFENLSKTQTSQSLNKSKLFSSSSKTAVDHRSITKKSKNSTASDPTKTNSTTINEATFAATSNGENISVKGKHRLANDVERVVQEHLTYVREEMCDGWDLIHEEGKMKVYRREVEENGIVVDPLKIFHSIQGVTGHEICHYFWEYQYRMEWETTLDSTKIIEALDQDTVIFFQMHKRVWPTAQRDSCFWSHIRCISNSEEDQPTWLVVNYTTPHPLAPIKPPQVRLIANVAMICETIINEPPLNPKDIKRENIQCKLAYVAFVNPGGWVPSAAVRNVAKREYPRFLRRFTSYVIEQTRDKPILF</sequence>
<feature type="compositionally biased region" description="Low complexity" evidence="1">
    <location>
        <begin position="114"/>
        <end position="128"/>
    </location>
</feature>
<protein>
    <recommendedName>
        <fullName evidence="2">START domain-containing protein</fullName>
    </recommendedName>
</protein>
<dbReference type="InterPro" id="IPR023393">
    <property type="entry name" value="START-like_dom_sf"/>
</dbReference>
<dbReference type="InterPro" id="IPR051213">
    <property type="entry name" value="START_lipid_transfer"/>
</dbReference>
<feature type="compositionally biased region" description="Polar residues" evidence="1">
    <location>
        <begin position="88"/>
        <end position="98"/>
    </location>
</feature>
<dbReference type="PANTHER" id="PTHR19308:SF53">
    <property type="entry name" value="CERAMIDE TRANSFER PROTEIN"/>
    <property type="match status" value="1"/>
</dbReference>
<reference evidence="3" key="1">
    <citation type="submission" date="2021-02" db="EMBL/GenBank/DDBJ databases">
        <authorList>
            <person name="Nowell W R."/>
        </authorList>
    </citation>
    <scope>NUCLEOTIDE SEQUENCE</scope>
</reference>
<name>A0A813Q5D9_9BILA</name>
<dbReference type="Gene3D" id="3.30.530.20">
    <property type="match status" value="1"/>
</dbReference>
<evidence type="ECO:0000256" key="1">
    <source>
        <dbReference type="SAM" id="MobiDB-lite"/>
    </source>
</evidence>
<dbReference type="SUPFAM" id="SSF55961">
    <property type="entry name" value="Bet v1-like"/>
    <property type="match status" value="1"/>
</dbReference>
<evidence type="ECO:0000313" key="5">
    <source>
        <dbReference type="Proteomes" id="UP000663854"/>
    </source>
</evidence>
<evidence type="ECO:0000259" key="2">
    <source>
        <dbReference type="PROSITE" id="PS50848"/>
    </source>
</evidence>